<reference evidence="3" key="2">
    <citation type="submission" date="2025-08" db="UniProtKB">
        <authorList>
            <consortium name="Ensembl"/>
        </authorList>
    </citation>
    <scope>IDENTIFICATION</scope>
</reference>
<feature type="domain" description="Ig-like" evidence="2">
    <location>
        <begin position="126"/>
        <end position="211"/>
    </location>
</feature>
<dbReference type="Gene3D" id="2.60.40.10">
    <property type="entry name" value="Immunoglobulins"/>
    <property type="match status" value="2"/>
</dbReference>
<dbReference type="PROSITE" id="PS50835">
    <property type="entry name" value="IG_LIKE"/>
    <property type="match status" value="1"/>
</dbReference>
<evidence type="ECO:0000259" key="2">
    <source>
        <dbReference type="PROSITE" id="PS50835"/>
    </source>
</evidence>
<name>A0AAY3ZYZ7_9TELE</name>
<dbReference type="GeneTree" id="ENSGT01120000277620"/>
<dbReference type="InterPro" id="IPR007110">
    <property type="entry name" value="Ig-like_dom"/>
</dbReference>
<protein>
    <recommendedName>
        <fullName evidence="2">Ig-like domain-containing protein</fullName>
    </recommendedName>
</protein>
<dbReference type="SMART" id="SM00409">
    <property type="entry name" value="IG"/>
    <property type="match status" value="2"/>
</dbReference>
<dbReference type="PANTHER" id="PTHR46013:SF4">
    <property type="entry name" value="B-CELL RECEPTOR CD22-RELATED"/>
    <property type="match status" value="1"/>
</dbReference>
<dbReference type="InterPro" id="IPR013783">
    <property type="entry name" value="Ig-like_fold"/>
</dbReference>
<gene>
    <name evidence="3" type="primary">LOC114786761</name>
</gene>
<sequence length="273" mass="30205">MSLSGGQICLAVLVGLLSFPDIQGQQCGVTYPKTLICALSGSTILLQCRHIQGQACSSESRWFNGQVDLFQDPRYTSRAFVSGPECTFQVKGLMEGDSGIYYLAFKNTNAWTPVLPGVNVSVTDRPNLEVSPGSVREGQRVTLTCSTTCTLSNNPTYIWYKNGQPVSDKHTTRDNRLYLNSCSREDAGSYSCASPEVPLRVESASYPPSFTYAREITSEQETITEFPTTYTTPLLYEEVTTTQMSPTYSTPLPYEETITEFPTTCTTPLLYEE</sequence>
<evidence type="ECO:0000313" key="3">
    <source>
        <dbReference type="Ensembl" id="ENSDCDP00010002047.1"/>
    </source>
</evidence>
<dbReference type="InterPro" id="IPR003599">
    <property type="entry name" value="Ig_sub"/>
</dbReference>
<dbReference type="SUPFAM" id="SSF48726">
    <property type="entry name" value="Immunoglobulin"/>
    <property type="match status" value="2"/>
</dbReference>
<dbReference type="AlphaFoldDB" id="A0AAY3ZYZ7"/>
<organism evidence="3 4">
    <name type="scientific">Denticeps clupeoides</name>
    <name type="common">denticle herring</name>
    <dbReference type="NCBI Taxonomy" id="299321"/>
    <lineage>
        <taxon>Eukaryota</taxon>
        <taxon>Metazoa</taxon>
        <taxon>Chordata</taxon>
        <taxon>Craniata</taxon>
        <taxon>Vertebrata</taxon>
        <taxon>Euteleostomi</taxon>
        <taxon>Actinopterygii</taxon>
        <taxon>Neopterygii</taxon>
        <taxon>Teleostei</taxon>
        <taxon>Clupei</taxon>
        <taxon>Clupeiformes</taxon>
        <taxon>Denticipitoidei</taxon>
        <taxon>Denticipitidae</taxon>
        <taxon>Denticeps</taxon>
    </lineage>
</organism>
<dbReference type="Pfam" id="PF13927">
    <property type="entry name" value="Ig_3"/>
    <property type="match status" value="1"/>
</dbReference>
<dbReference type="SMART" id="SM00408">
    <property type="entry name" value="IGc2"/>
    <property type="match status" value="1"/>
</dbReference>
<feature type="chain" id="PRO_5044201355" description="Ig-like domain-containing protein" evidence="1">
    <location>
        <begin position="25"/>
        <end position="273"/>
    </location>
</feature>
<dbReference type="InterPro" id="IPR036179">
    <property type="entry name" value="Ig-like_dom_sf"/>
</dbReference>
<reference evidence="3" key="3">
    <citation type="submission" date="2025-09" db="UniProtKB">
        <authorList>
            <consortium name="Ensembl"/>
        </authorList>
    </citation>
    <scope>IDENTIFICATION</scope>
</reference>
<keyword evidence="4" id="KW-1185">Reference proteome</keyword>
<reference evidence="3 4" key="1">
    <citation type="submission" date="2020-06" db="EMBL/GenBank/DDBJ databases">
        <authorList>
            <consortium name="Wellcome Sanger Institute Data Sharing"/>
        </authorList>
    </citation>
    <scope>NUCLEOTIDE SEQUENCE [LARGE SCALE GENOMIC DNA]</scope>
</reference>
<dbReference type="Ensembl" id="ENSDCDT00010002134.1">
    <property type="protein sequence ID" value="ENSDCDP00010002047.1"/>
    <property type="gene ID" value="ENSDCDG00010001025.1"/>
</dbReference>
<keyword evidence="1" id="KW-0732">Signal</keyword>
<dbReference type="PANTHER" id="PTHR46013">
    <property type="entry name" value="VASCULAR CELL ADHESION MOLECULE 1"/>
    <property type="match status" value="1"/>
</dbReference>
<evidence type="ECO:0000256" key="1">
    <source>
        <dbReference type="SAM" id="SignalP"/>
    </source>
</evidence>
<dbReference type="InterPro" id="IPR003598">
    <property type="entry name" value="Ig_sub2"/>
</dbReference>
<feature type="signal peptide" evidence="1">
    <location>
        <begin position="1"/>
        <end position="24"/>
    </location>
</feature>
<accession>A0AAY3ZYZ7</accession>
<dbReference type="Proteomes" id="UP000694580">
    <property type="component" value="Chromosome 3"/>
</dbReference>
<proteinExistence type="predicted"/>
<evidence type="ECO:0000313" key="4">
    <source>
        <dbReference type="Proteomes" id="UP000694580"/>
    </source>
</evidence>